<dbReference type="InterPro" id="IPR006860">
    <property type="entry name" value="FecR"/>
</dbReference>
<feature type="domain" description="FecR protein" evidence="3">
    <location>
        <begin position="106"/>
        <end position="201"/>
    </location>
</feature>
<keyword evidence="6" id="KW-1185">Reference proteome</keyword>
<dbReference type="InterPro" id="IPR012373">
    <property type="entry name" value="Ferrdict_sens_TM"/>
</dbReference>
<dbReference type="EMBL" id="VNHX01000016">
    <property type="protein sequence ID" value="TYP92421.1"/>
    <property type="molecule type" value="Genomic_DNA"/>
</dbReference>
<evidence type="ECO:0000259" key="3">
    <source>
        <dbReference type="Pfam" id="PF04773"/>
    </source>
</evidence>
<accession>A0A5S5D8V6</accession>
<evidence type="ECO:0000256" key="2">
    <source>
        <dbReference type="SAM" id="Phobius"/>
    </source>
</evidence>
<evidence type="ECO:0000256" key="1">
    <source>
        <dbReference type="SAM" id="MobiDB-lite"/>
    </source>
</evidence>
<reference evidence="5 6" key="1">
    <citation type="submission" date="2019-07" db="EMBL/GenBank/DDBJ databases">
        <title>Genomic Encyclopedia of Archaeal and Bacterial Type Strains, Phase II (KMG-II): from individual species to whole genera.</title>
        <authorList>
            <person name="Goeker M."/>
        </authorList>
    </citation>
    <scope>NUCLEOTIDE SEQUENCE [LARGE SCALE GENOMIC DNA]</scope>
    <source>
        <strain evidence="5 6">DSM 18850</strain>
    </source>
</reference>
<dbReference type="PANTHER" id="PTHR30273:SF2">
    <property type="entry name" value="PROTEIN FECR"/>
    <property type="match status" value="1"/>
</dbReference>
<dbReference type="Pfam" id="PF16344">
    <property type="entry name" value="FecR_C"/>
    <property type="match status" value="1"/>
</dbReference>
<dbReference type="Proteomes" id="UP000325105">
    <property type="component" value="Unassembled WGS sequence"/>
</dbReference>
<dbReference type="OrthoDB" id="1452822at2"/>
<dbReference type="Gene3D" id="3.55.50.30">
    <property type="match status" value="1"/>
</dbReference>
<comment type="caution">
    <text evidence="5">The sequence shown here is derived from an EMBL/GenBank/DDBJ whole genome shotgun (WGS) entry which is preliminary data.</text>
</comment>
<dbReference type="Gene3D" id="2.60.120.1440">
    <property type="match status" value="1"/>
</dbReference>
<dbReference type="RefSeq" id="WP_148909253.1">
    <property type="nucleotide sequence ID" value="NZ_VNHX01000016.1"/>
</dbReference>
<dbReference type="Pfam" id="PF04773">
    <property type="entry name" value="FecR"/>
    <property type="match status" value="1"/>
</dbReference>
<keyword evidence="2" id="KW-0472">Membrane</keyword>
<evidence type="ECO:0000259" key="4">
    <source>
        <dbReference type="Pfam" id="PF16344"/>
    </source>
</evidence>
<dbReference type="PIRSF" id="PIRSF018266">
    <property type="entry name" value="FecR"/>
    <property type="match status" value="1"/>
</dbReference>
<evidence type="ECO:0000313" key="5">
    <source>
        <dbReference type="EMBL" id="TYP92421.1"/>
    </source>
</evidence>
<organism evidence="5 6">
    <name type="scientific">Sphingobacterium allocomposti</name>
    <dbReference type="NCBI Taxonomy" id="415956"/>
    <lineage>
        <taxon>Bacteria</taxon>
        <taxon>Pseudomonadati</taxon>
        <taxon>Bacteroidota</taxon>
        <taxon>Sphingobacteriia</taxon>
        <taxon>Sphingobacteriales</taxon>
        <taxon>Sphingobacteriaceae</taxon>
        <taxon>Sphingobacterium</taxon>
    </lineage>
</organism>
<name>A0A5S5D8V6_9SPHI</name>
<dbReference type="AlphaFoldDB" id="A0A5S5D8V6"/>
<keyword evidence="2" id="KW-1133">Transmembrane helix</keyword>
<proteinExistence type="predicted"/>
<feature type="domain" description="Protein FecR C-terminal" evidence="4">
    <location>
        <begin position="247"/>
        <end position="308"/>
    </location>
</feature>
<dbReference type="InterPro" id="IPR032508">
    <property type="entry name" value="FecR_C"/>
</dbReference>
<feature type="region of interest" description="Disordered" evidence="1">
    <location>
        <begin position="1"/>
        <end position="39"/>
    </location>
</feature>
<evidence type="ECO:0000313" key="6">
    <source>
        <dbReference type="Proteomes" id="UP000325105"/>
    </source>
</evidence>
<dbReference type="PANTHER" id="PTHR30273">
    <property type="entry name" value="PERIPLASMIC SIGNAL SENSOR AND SIGMA FACTOR ACTIVATOR FECR-RELATED"/>
    <property type="match status" value="1"/>
</dbReference>
<dbReference type="GO" id="GO:0016989">
    <property type="term" value="F:sigma factor antagonist activity"/>
    <property type="evidence" value="ECO:0007669"/>
    <property type="project" value="TreeGrafter"/>
</dbReference>
<gene>
    <name evidence="5" type="ORF">BC792_11623</name>
</gene>
<feature type="compositionally biased region" description="Basic and acidic residues" evidence="1">
    <location>
        <begin position="1"/>
        <end position="18"/>
    </location>
</feature>
<feature type="transmembrane region" description="Helical" evidence="2">
    <location>
        <begin position="72"/>
        <end position="90"/>
    </location>
</feature>
<protein>
    <submittedName>
        <fullName evidence="5">FecR family protein</fullName>
    </submittedName>
</protein>
<keyword evidence="2" id="KW-0812">Transmembrane</keyword>
<sequence length="320" mass="36620">MSDNRNKENRKEIKDGDGKPFGAPDNHGLFDGGEPDFDKYAQMEAPPEMEASMIRYKISHASQLRRERQHRTIYRITAGIAAMFLLYFGFTKFDTPLFHEVPTLVTVTVNEDAIKQIAFPDGSMATVSPGSVLRYPETFTKTERRIYLDKGEAFFEVAKDPKRPFRVASGELQTTALGTSFTVQYNPSVRREKVNLYTGKVSVENISKQRNISPIVLTPGKSYEFLDGDVVLSDFNPVGNNPVAKGLVFENVPFDEAMYRISSWYGINLLFDRENTKRRWINGNFNNKKIEDIFFILSNTYDLQFTKTDSLTYKIMMTKK</sequence>